<dbReference type="PANTHER" id="PTHR12442">
    <property type="entry name" value="DYNEIN INTERMEDIATE CHAIN"/>
    <property type="match status" value="1"/>
</dbReference>
<evidence type="ECO:0000256" key="7">
    <source>
        <dbReference type="SAM" id="MobiDB-lite"/>
    </source>
</evidence>
<dbReference type="SUPFAM" id="SSF50978">
    <property type="entry name" value="WD40 repeat-like"/>
    <property type="match status" value="1"/>
</dbReference>
<evidence type="ECO:0000256" key="5">
    <source>
        <dbReference type="PROSITE-ProRule" id="PRU00221"/>
    </source>
</evidence>
<feature type="compositionally biased region" description="Basic and acidic residues" evidence="7">
    <location>
        <begin position="1"/>
        <end position="32"/>
    </location>
</feature>
<accession>A0A9P4IPN7</accession>
<dbReference type="InterPro" id="IPR036322">
    <property type="entry name" value="WD40_repeat_dom_sf"/>
</dbReference>
<organism evidence="8 9">
    <name type="scientific">Myriangium duriaei CBS 260.36</name>
    <dbReference type="NCBI Taxonomy" id="1168546"/>
    <lineage>
        <taxon>Eukaryota</taxon>
        <taxon>Fungi</taxon>
        <taxon>Dikarya</taxon>
        <taxon>Ascomycota</taxon>
        <taxon>Pezizomycotina</taxon>
        <taxon>Dothideomycetes</taxon>
        <taxon>Dothideomycetidae</taxon>
        <taxon>Myriangiales</taxon>
        <taxon>Myriangiaceae</taxon>
        <taxon>Myriangium</taxon>
    </lineage>
</organism>
<proteinExistence type="predicted"/>
<dbReference type="GO" id="GO:0005868">
    <property type="term" value="C:cytoplasmic dynein complex"/>
    <property type="evidence" value="ECO:0007669"/>
    <property type="project" value="TreeGrafter"/>
</dbReference>
<keyword evidence="3 5" id="KW-0853">WD repeat</keyword>
<dbReference type="InterPro" id="IPR015943">
    <property type="entry name" value="WD40/YVTN_repeat-like_dom_sf"/>
</dbReference>
<evidence type="ECO:0000256" key="2">
    <source>
        <dbReference type="ARBA" id="ARBA00022490"/>
    </source>
</evidence>
<dbReference type="SMART" id="SM00320">
    <property type="entry name" value="WD40"/>
    <property type="match status" value="5"/>
</dbReference>
<dbReference type="AlphaFoldDB" id="A0A9P4IPN7"/>
<gene>
    <name evidence="8" type="ORF">K461DRAFT_325228</name>
</gene>
<feature type="coiled-coil region" evidence="6">
    <location>
        <begin position="163"/>
        <end position="201"/>
    </location>
</feature>
<dbReference type="GO" id="GO:0010970">
    <property type="term" value="P:transport along microtubule"/>
    <property type="evidence" value="ECO:0007669"/>
    <property type="project" value="TreeGrafter"/>
</dbReference>
<evidence type="ECO:0000256" key="4">
    <source>
        <dbReference type="ARBA" id="ARBA00022737"/>
    </source>
</evidence>
<dbReference type="GO" id="GO:0045503">
    <property type="term" value="F:dynein light chain binding"/>
    <property type="evidence" value="ECO:0007669"/>
    <property type="project" value="TreeGrafter"/>
</dbReference>
<dbReference type="OrthoDB" id="366230at2759"/>
<feature type="region of interest" description="Disordered" evidence="7">
    <location>
        <begin position="138"/>
        <end position="161"/>
    </location>
</feature>
<name>A0A9P4IPN7_9PEZI</name>
<comment type="subcellular location">
    <subcellularLocation>
        <location evidence="1">Cytoplasm</location>
    </subcellularLocation>
</comment>
<keyword evidence="4" id="KW-0677">Repeat</keyword>
<evidence type="ECO:0000313" key="9">
    <source>
        <dbReference type="Proteomes" id="UP000799439"/>
    </source>
</evidence>
<dbReference type="PANTHER" id="PTHR12442:SF22">
    <property type="entry name" value="CYTOPLASMIC DYNEIN 1 INTERMEDIATE CHAIN-RELATED"/>
    <property type="match status" value="1"/>
</dbReference>
<dbReference type="InterPro" id="IPR001680">
    <property type="entry name" value="WD40_rpt"/>
</dbReference>
<dbReference type="Gene3D" id="2.130.10.10">
    <property type="entry name" value="YVTN repeat-like/Quinoprotein amine dehydrogenase"/>
    <property type="match status" value="2"/>
</dbReference>
<dbReference type="EMBL" id="ML996095">
    <property type="protein sequence ID" value="KAF2147803.1"/>
    <property type="molecule type" value="Genomic_DNA"/>
</dbReference>
<sequence>MSSQSRRDEILAKKAKLAELKRQREQRQRDLQQSRQSLDAAGPLGFSDTATPSSASSSRAANRADLDSLISSLVDRPGGREAASSPGRGSRGTSTGERKDAESGVENVAPVVQTLGIAQLRTVYDAPAERKVEVMMYSKGVQTDETPGQREEEDGTKRERRRLSRLEIDRERDEQLRAQLRKEIEEELKAVKGEETVHEEERFPTRQLTAEELNAVTGSEEFLDFVERSSKVIERALEEEYDVLADYAMRGDDLADEDDEGGMTRGRRGRRVKEVMQFQDEKWTKRRMLSDLDFSQRYPELLLASYTKATNAIQSAPGLALVWNAHMPSRPEYTFTATSDLLCAKFSPHHPNLILGGTYSGQVCMWDTRQKSHDGSPVQRTPLAGERGGHAHPIYSIDVVGTQNASNIISVSTDGTTCAWSFDMLSKPQEHLELAMPPGRSRAEDVAPTCISFPRSDPTYFLAGTEDGSVIPVHRYDRAGAKAGVDQRIVYKGHTAPVTGLDFHPSRGKVDLGDLALTSALDWSVKLWRVRPHSSALSTNNAVSGLQIESPLIDIMREDVVYDVKWSPVKPGVFGCVDGAGRLEVFDINVDVEVPVARAEPSHTADDLFGVKSLNKLAWEHNEGKRVAVGGLDGVVTVFEVGSELCGAEALGKADEWMGVKKLIGKWDRLRQADGGR</sequence>
<keyword evidence="9" id="KW-1185">Reference proteome</keyword>
<keyword evidence="2" id="KW-0963">Cytoplasm</keyword>
<feature type="region of interest" description="Disordered" evidence="7">
    <location>
        <begin position="1"/>
        <end position="111"/>
    </location>
</feature>
<dbReference type="InterPro" id="IPR050687">
    <property type="entry name" value="Dynein_IC"/>
</dbReference>
<evidence type="ECO:0000256" key="6">
    <source>
        <dbReference type="SAM" id="Coils"/>
    </source>
</evidence>
<dbReference type="Proteomes" id="UP000799439">
    <property type="component" value="Unassembled WGS sequence"/>
</dbReference>
<feature type="repeat" description="WD" evidence="5">
    <location>
        <begin position="491"/>
        <end position="538"/>
    </location>
</feature>
<protein>
    <submittedName>
        <fullName evidence="8">WD40 repeat-like protein</fullName>
    </submittedName>
</protein>
<dbReference type="GO" id="GO:0045504">
    <property type="term" value="F:dynein heavy chain binding"/>
    <property type="evidence" value="ECO:0007669"/>
    <property type="project" value="TreeGrafter"/>
</dbReference>
<feature type="compositionally biased region" description="Low complexity" evidence="7">
    <location>
        <begin position="80"/>
        <end position="95"/>
    </location>
</feature>
<evidence type="ECO:0000313" key="8">
    <source>
        <dbReference type="EMBL" id="KAF2147803.1"/>
    </source>
</evidence>
<dbReference type="GO" id="GO:0005737">
    <property type="term" value="C:cytoplasm"/>
    <property type="evidence" value="ECO:0007669"/>
    <property type="project" value="UniProtKB-SubCell"/>
</dbReference>
<evidence type="ECO:0000256" key="3">
    <source>
        <dbReference type="ARBA" id="ARBA00022574"/>
    </source>
</evidence>
<feature type="compositionally biased region" description="Low complexity" evidence="7">
    <location>
        <begin position="47"/>
        <end position="63"/>
    </location>
</feature>
<reference evidence="8" key="1">
    <citation type="journal article" date="2020" name="Stud. Mycol.">
        <title>101 Dothideomycetes genomes: a test case for predicting lifestyles and emergence of pathogens.</title>
        <authorList>
            <person name="Haridas S."/>
            <person name="Albert R."/>
            <person name="Binder M."/>
            <person name="Bloem J."/>
            <person name="Labutti K."/>
            <person name="Salamov A."/>
            <person name="Andreopoulos B."/>
            <person name="Baker S."/>
            <person name="Barry K."/>
            <person name="Bills G."/>
            <person name="Bluhm B."/>
            <person name="Cannon C."/>
            <person name="Castanera R."/>
            <person name="Culley D."/>
            <person name="Daum C."/>
            <person name="Ezra D."/>
            <person name="Gonzalez J."/>
            <person name="Henrissat B."/>
            <person name="Kuo A."/>
            <person name="Liang C."/>
            <person name="Lipzen A."/>
            <person name="Lutzoni F."/>
            <person name="Magnuson J."/>
            <person name="Mondo S."/>
            <person name="Nolan M."/>
            <person name="Ohm R."/>
            <person name="Pangilinan J."/>
            <person name="Park H.-J."/>
            <person name="Ramirez L."/>
            <person name="Alfaro M."/>
            <person name="Sun H."/>
            <person name="Tritt A."/>
            <person name="Yoshinaga Y."/>
            <person name="Zwiers L.-H."/>
            <person name="Turgeon B."/>
            <person name="Goodwin S."/>
            <person name="Spatafora J."/>
            <person name="Crous P."/>
            <person name="Grigoriev I."/>
        </authorList>
    </citation>
    <scope>NUCLEOTIDE SEQUENCE</scope>
    <source>
        <strain evidence="8">CBS 260.36</strain>
    </source>
</reference>
<dbReference type="PROSITE" id="PS50082">
    <property type="entry name" value="WD_REPEATS_2"/>
    <property type="match status" value="1"/>
</dbReference>
<dbReference type="Pfam" id="PF00400">
    <property type="entry name" value="WD40"/>
    <property type="match status" value="2"/>
</dbReference>
<keyword evidence="6" id="KW-0175">Coiled coil</keyword>
<evidence type="ECO:0000256" key="1">
    <source>
        <dbReference type="ARBA" id="ARBA00004496"/>
    </source>
</evidence>
<comment type="caution">
    <text evidence="8">The sequence shown here is derived from an EMBL/GenBank/DDBJ whole genome shotgun (WGS) entry which is preliminary data.</text>
</comment>